<evidence type="ECO:0000313" key="3">
    <source>
        <dbReference type="EMBL" id="KZF23836.1"/>
    </source>
</evidence>
<sequence length="527" mass="58342">MPFTFETPAAPPGAFPADVHVEDPLTGVAYSHIEYAVMEAAPARLKELSKTEAIKDSSEPPPSHCSGGQHHQQVYPHGQVGGCAPSITVSPVDSGRAPRRPLRCAQPLLDDNLLSSPEPLPQYTPSSLSPVTSPSSSRECALAPDAPPPDYFNAKSQFQRPTRVLRTPEKSVLVNSDGAPKVAGTDDVHARKGKSRPAEPAQRIWPGVWPAPKSVNPCLHPYARTADDFAREIMTDFLARYRNWNLPKSRAALEGLYTIVREQEQRRLDYERQRHEYERTQATLQLQEEAIVAAHTTETVPKRWGPAFPYYNNISCRSPLSRVSSDSSLAYDFEERCGLMSTSRREPVAGPRAKRGLGPVSESNAESEPTAIERLSARDLDVMTSGTYFTGPRPYFSANSNNERTENSPCLSRHSSSSSRSVRSDETVRSLFGPFSGKIVSSLSKKQGENITETEEKVKGKSKADMHANTPFQIHEEELVDESCFEIIDHLSDMEEQEAEEYLKKIRSGSKHGDTLSTTLQSERRPA</sequence>
<feature type="compositionally biased region" description="Low complexity" evidence="2">
    <location>
        <begin position="125"/>
        <end position="137"/>
    </location>
</feature>
<feature type="compositionally biased region" description="Basic and acidic residues" evidence="2">
    <location>
        <begin position="454"/>
        <end position="465"/>
    </location>
</feature>
<accession>A0A165HQJ1</accession>
<evidence type="ECO:0000256" key="1">
    <source>
        <dbReference type="SAM" id="Coils"/>
    </source>
</evidence>
<dbReference type="Proteomes" id="UP000076632">
    <property type="component" value="Unassembled WGS sequence"/>
</dbReference>
<dbReference type="RefSeq" id="XP_018189391.1">
    <property type="nucleotide sequence ID" value="XM_018335030.1"/>
</dbReference>
<name>A0A165HQJ1_XYLHT</name>
<dbReference type="GeneID" id="28900167"/>
<organism evidence="3 4">
    <name type="scientific">Xylona heveae (strain CBS 132557 / TC161)</name>
    <dbReference type="NCBI Taxonomy" id="1328760"/>
    <lineage>
        <taxon>Eukaryota</taxon>
        <taxon>Fungi</taxon>
        <taxon>Dikarya</taxon>
        <taxon>Ascomycota</taxon>
        <taxon>Pezizomycotina</taxon>
        <taxon>Xylonomycetes</taxon>
        <taxon>Xylonales</taxon>
        <taxon>Xylonaceae</taxon>
        <taxon>Xylona</taxon>
    </lineage>
</organism>
<feature type="compositionally biased region" description="Low complexity" evidence="2">
    <location>
        <begin position="412"/>
        <end position="421"/>
    </location>
</feature>
<evidence type="ECO:0000313" key="4">
    <source>
        <dbReference type="Proteomes" id="UP000076632"/>
    </source>
</evidence>
<gene>
    <name evidence="3" type="ORF">L228DRAFT_267797</name>
</gene>
<feature type="region of interest" description="Disordered" evidence="2">
    <location>
        <begin position="505"/>
        <end position="527"/>
    </location>
</feature>
<feature type="coiled-coil region" evidence="1">
    <location>
        <begin position="260"/>
        <end position="290"/>
    </location>
</feature>
<dbReference type="EMBL" id="KV407457">
    <property type="protein sequence ID" value="KZF23836.1"/>
    <property type="molecule type" value="Genomic_DNA"/>
</dbReference>
<feature type="region of interest" description="Disordered" evidence="2">
    <location>
        <begin position="342"/>
        <end position="372"/>
    </location>
</feature>
<evidence type="ECO:0000256" key="2">
    <source>
        <dbReference type="SAM" id="MobiDB-lite"/>
    </source>
</evidence>
<dbReference type="InParanoid" id="A0A165HQJ1"/>
<protein>
    <submittedName>
        <fullName evidence="3">Uncharacterized protein</fullName>
    </submittedName>
</protein>
<feature type="region of interest" description="Disordered" evidence="2">
    <location>
        <begin position="446"/>
        <end position="465"/>
    </location>
</feature>
<keyword evidence="1" id="KW-0175">Coiled coil</keyword>
<feature type="region of interest" description="Disordered" evidence="2">
    <location>
        <begin position="52"/>
        <end position="200"/>
    </location>
</feature>
<proteinExistence type="predicted"/>
<feature type="compositionally biased region" description="Polar residues" evidence="2">
    <location>
        <begin position="397"/>
        <end position="410"/>
    </location>
</feature>
<keyword evidence="4" id="KW-1185">Reference proteome</keyword>
<feature type="region of interest" description="Disordered" evidence="2">
    <location>
        <begin position="391"/>
        <end position="426"/>
    </location>
</feature>
<dbReference type="AlphaFoldDB" id="A0A165HQJ1"/>
<reference evidence="3 4" key="1">
    <citation type="journal article" date="2016" name="Fungal Biol.">
        <title>The genome of Xylona heveae provides a window into fungal endophytism.</title>
        <authorList>
            <person name="Gazis R."/>
            <person name="Kuo A."/>
            <person name="Riley R."/>
            <person name="LaButti K."/>
            <person name="Lipzen A."/>
            <person name="Lin J."/>
            <person name="Amirebrahimi M."/>
            <person name="Hesse C.N."/>
            <person name="Spatafora J.W."/>
            <person name="Henrissat B."/>
            <person name="Hainaut M."/>
            <person name="Grigoriev I.V."/>
            <person name="Hibbett D.S."/>
        </authorList>
    </citation>
    <scope>NUCLEOTIDE SEQUENCE [LARGE SCALE GENOMIC DNA]</scope>
    <source>
        <strain evidence="3 4">TC161</strain>
    </source>
</reference>